<gene>
    <name evidence="1" type="ORF">FYJ24_05685</name>
</gene>
<accession>A0A6N7W7N6</accession>
<dbReference type="RefSeq" id="WP_154544457.1">
    <property type="nucleotide sequence ID" value="NZ_VULO01000006.1"/>
</dbReference>
<evidence type="ECO:0000313" key="1">
    <source>
        <dbReference type="EMBL" id="MSS84266.1"/>
    </source>
</evidence>
<organism evidence="1 2">
    <name type="scientific">Scrofimicrobium canadense</name>
    <dbReference type="NCBI Taxonomy" id="2652290"/>
    <lineage>
        <taxon>Bacteria</taxon>
        <taxon>Bacillati</taxon>
        <taxon>Actinomycetota</taxon>
        <taxon>Actinomycetes</taxon>
        <taxon>Actinomycetales</taxon>
        <taxon>Actinomycetaceae</taxon>
        <taxon>Scrofimicrobium</taxon>
    </lineage>
</organism>
<dbReference type="Proteomes" id="UP000470875">
    <property type="component" value="Unassembled WGS sequence"/>
</dbReference>
<dbReference type="AlphaFoldDB" id="A0A6N7W7N6"/>
<comment type="caution">
    <text evidence="1">The sequence shown here is derived from an EMBL/GenBank/DDBJ whole genome shotgun (WGS) entry which is preliminary data.</text>
</comment>
<sequence length="240" mass="24925">MALSEAIGALAPAEISPDFLSGLSSGAWLAATTETIPFVCMDGRPAETGLPEGPKAAGGTISLWIGATLAGETTLPFDIFAEHLSQNGTPIGGHTGPAHAVDQAGCAAADHLSDILAILTSNPIAVRKMISSWGLDETVVDQEMLSIAQSFVSPSGMNLIEGIRENGHLVTLIGPHREEAAVVNLRPGTSTSDAGRQTFHIDAWTFPRLGSPRYAAGVAAFNAAALLRLCSPNMPYIEIT</sequence>
<evidence type="ECO:0000313" key="2">
    <source>
        <dbReference type="Proteomes" id="UP000470875"/>
    </source>
</evidence>
<proteinExistence type="predicted"/>
<dbReference type="SUPFAM" id="SSF159779">
    <property type="entry name" value="CdCA1 repeat-like"/>
    <property type="match status" value="1"/>
</dbReference>
<name>A0A6N7W7N6_9ACTO</name>
<dbReference type="EMBL" id="VULO01000006">
    <property type="protein sequence ID" value="MSS84266.1"/>
    <property type="molecule type" value="Genomic_DNA"/>
</dbReference>
<protein>
    <submittedName>
        <fullName evidence="1">Uncharacterized protein</fullName>
    </submittedName>
</protein>
<reference evidence="1 2" key="1">
    <citation type="submission" date="2019-08" db="EMBL/GenBank/DDBJ databases">
        <title>In-depth cultivation of the pig gut microbiome towards novel bacterial diversity and tailored functional studies.</title>
        <authorList>
            <person name="Wylensek D."/>
            <person name="Hitch T.C.A."/>
            <person name="Clavel T."/>
        </authorList>
    </citation>
    <scope>NUCLEOTIDE SEQUENCE [LARGE SCALE GENOMIC DNA]</scope>
    <source>
        <strain evidence="1 2">WB03_NA08</strain>
    </source>
</reference>
<keyword evidence="2" id="KW-1185">Reference proteome</keyword>